<evidence type="ECO:0000256" key="8">
    <source>
        <dbReference type="PIRSR" id="PIRSR601382-3"/>
    </source>
</evidence>
<dbReference type="GO" id="GO:0036503">
    <property type="term" value="P:ERAD pathway"/>
    <property type="evidence" value="ECO:0007669"/>
    <property type="project" value="UniProtKB-ARBA"/>
</dbReference>
<dbReference type="PRINTS" id="PR00747">
    <property type="entry name" value="GLYHDRLASE47"/>
</dbReference>
<keyword evidence="4 9" id="KW-0378">Hydrolase</keyword>
<dbReference type="InterPro" id="IPR050749">
    <property type="entry name" value="Glycosyl_Hydrolase_47"/>
</dbReference>
<evidence type="ECO:0000256" key="1">
    <source>
        <dbReference type="ARBA" id="ARBA00001913"/>
    </source>
</evidence>
<dbReference type="Gene3D" id="1.50.10.10">
    <property type="match status" value="1"/>
</dbReference>
<dbReference type="GeneID" id="25293384"/>
<evidence type="ECO:0000256" key="11">
    <source>
        <dbReference type="SAM" id="SignalP"/>
    </source>
</evidence>
<feature type="active site" evidence="6">
    <location>
        <position position="340"/>
    </location>
</feature>
<evidence type="ECO:0000256" key="7">
    <source>
        <dbReference type="PIRSR" id="PIRSR601382-2"/>
    </source>
</evidence>
<dbReference type="Proteomes" id="UP000053617">
    <property type="component" value="Unassembled WGS sequence"/>
</dbReference>
<feature type="compositionally biased region" description="Polar residues" evidence="10">
    <location>
        <begin position="64"/>
        <end position="80"/>
    </location>
</feature>
<keyword evidence="13" id="KW-1185">Reference proteome</keyword>
<keyword evidence="9" id="KW-0326">Glycosidase</keyword>
<feature type="signal peptide" evidence="11">
    <location>
        <begin position="1"/>
        <end position="29"/>
    </location>
</feature>
<dbReference type="GO" id="GO:0016020">
    <property type="term" value="C:membrane"/>
    <property type="evidence" value="ECO:0007669"/>
    <property type="project" value="InterPro"/>
</dbReference>
<dbReference type="GO" id="GO:0005783">
    <property type="term" value="C:endoplasmic reticulum"/>
    <property type="evidence" value="ECO:0007669"/>
    <property type="project" value="TreeGrafter"/>
</dbReference>
<keyword evidence="7" id="KW-0106">Calcium</keyword>
<sequence length="625" mass="70889">MAIRRRRFILLVVACILFLLWRLPDSGSSQPGTIRHEILITQEESIPGESSQSHGAEREPEPFKSQSSSKSTPQDTQKLSQVHPLLSPITDFIPVPKPPTSKLPRVQYGFKPESKAATEIRHARLEKIKEAMFHSWNGYHNRAWLKDELAPVTGGYRTTLGGWSATLVDALDTLWLMGLKDEFEDALQVVSGIDFDTPAHLPINVFETTIRYLGGLLGAYDVSNGKYPILLQKAREVGDMLYAAFDTPNHMPVTRWSKIGVEVAEGNALIAELGSLSLEFTRLTQLTGDPKFYDAIQRISDCLESQQSRTKAPGLFPHTVNARECYFGDGVTFSIGGFADSVYEYFPKEYQLLGGAMEQYRSLHQNATDAVKKFILFRPMTPDNEDILMAGTLKAFRPGHVELNPQMQHLACFAGGMFALGSQLFNCPDDLDVARRLVHGCIWAYNQTPTGIMPELFHVVPCPDENDDPECNWDEKAWSKDMLRRNSNDESSQDKYLLESERLRQKAQRLRLPKGISAIASRGYELRPEAIESIFVFYRITGDETLRESAWQMFEAITSRTRTEWGFSSIDDVTNVNTWKVDKMESFWMAETLKYFWLLFEEPGVVSLDEFVLNTEAHPFRLQTK</sequence>
<dbReference type="OrthoDB" id="8118055at2759"/>
<comment type="pathway">
    <text evidence="2">Protein modification; protein glycosylation.</text>
</comment>
<dbReference type="AlphaFoldDB" id="A0A0D2J5X1"/>
<dbReference type="PANTHER" id="PTHR11742:SF103">
    <property type="entry name" value="ENDOPLASMIC RETICULUM MANNOSIDASE MNL2-RELATED"/>
    <property type="match status" value="1"/>
</dbReference>
<evidence type="ECO:0000256" key="5">
    <source>
        <dbReference type="ARBA" id="ARBA00023157"/>
    </source>
</evidence>
<dbReference type="GO" id="GO:0005509">
    <property type="term" value="F:calcium ion binding"/>
    <property type="evidence" value="ECO:0007669"/>
    <property type="project" value="InterPro"/>
</dbReference>
<comment type="cofactor">
    <cofactor evidence="1 7">
        <name>Ca(2+)</name>
        <dbReference type="ChEBI" id="CHEBI:29108"/>
    </cofactor>
</comment>
<dbReference type="UniPathway" id="UPA00378"/>
<feature type="disulfide bond" evidence="8">
    <location>
        <begin position="412"/>
        <end position="441"/>
    </location>
</feature>
<name>A0A0D2J5X1_9EURO</name>
<feature type="active site" evidence="6">
    <location>
        <position position="529"/>
    </location>
</feature>
<dbReference type="FunFam" id="1.50.10.10:FF:000037">
    <property type="entry name" value="alpha-1,2-Mannosidase"/>
    <property type="match status" value="1"/>
</dbReference>
<feature type="binding site" evidence="7">
    <location>
        <position position="615"/>
    </location>
    <ligand>
        <name>Ca(2+)</name>
        <dbReference type="ChEBI" id="CHEBI:29108"/>
    </ligand>
</feature>
<dbReference type="RefSeq" id="XP_013271581.1">
    <property type="nucleotide sequence ID" value="XM_013416127.1"/>
</dbReference>
<dbReference type="HOGENOM" id="CLU_003818_0_0_1"/>
<feature type="chain" id="PRO_5002255818" description="alpha-1,2-Mannosidase" evidence="11">
    <location>
        <begin position="30"/>
        <end position="625"/>
    </location>
</feature>
<keyword evidence="7" id="KW-0479">Metal-binding</keyword>
<accession>A0A0D2J5X1</accession>
<evidence type="ECO:0000313" key="13">
    <source>
        <dbReference type="Proteomes" id="UP000053617"/>
    </source>
</evidence>
<feature type="active site" description="Proton donor" evidence="6">
    <location>
        <position position="207"/>
    </location>
</feature>
<dbReference type="InterPro" id="IPR012341">
    <property type="entry name" value="6hp_glycosidase-like_sf"/>
</dbReference>
<dbReference type="STRING" id="1442369.A0A0D2J5X1"/>
<dbReference type="PANTHER" id="PTHR11742">
    <property type="entry name" value="MANNOSYL-OLIGOSACCHARIDE ALPHA-1,2-MANNOSIDASE-RELATED"/>
    <property type="match status" value="1"/>
</dbReference>
<dbReference type="SUPFAM" id="SSF48225">
    <property type="entry name" value="Seven-hairpin glycosidases"/>
    <property type="match status" value="1"/>
</dbReference>
<organism evidence="12 13">
    <name type="scientific">Rhinocladiella mackenziei CBS 650.93</name>
    <dbReference type="NCBI Taxonomy" id="1442369"/>
    <lineage>
        <taxon>Eukaryota</taxon>
        <taxon>Fungi</taxon>
        <taxon>Dikarya</taxon>
        <taxon>Ascomycota</taxon>
        <taxon>Pezizomycotina</taxon>
        <taxon>Eurotiomycetes</taxon>
        <taxon>Chaetothyriomycetidae</taxon>
        <taxon>Chaetothyriales</taxon>
        <taxon>Herpotrichiellaceae</taxon>
        <taxon>Rhinocladiella</taxon>
    </lineage>
</organism>
<reference evidence="12 13" key="1">
    <citation type="submission" date="2015-01" db="EMBL/GenBank/DDBJ databases">
        <title>The Genome Sequence of Rhinocladiella mackenzie CBS 650.93.</title>
        <authorList>
            <consortium name="The Broad Institute Genomics Platform"/>
            <person name="Cuomo C."/>
            <person name="de Hoog S."/>
            <person name="Gorbushina A."/>
            <person name="Stielow B."/>
            <person name="Teixiera M."/>
            <person name="Abouelleil A."/>
            <person name="Chapman S.B."/>
            <person name="Priest M."/>
            <person name="Young S.K."/>
            <person name="Wortman J."/>
            <person name="Nusbaum C."/>
            <person name="Birren B."/>
        </authorList>
    </citation>
    <scope>NUCLEOTIDE SEQUENCE [LARGE SCALE GENOMIC DNA]</scope>
    <source>
        <strain evidence="12 13">CBS 650.93</strain>
    </source>
</reference>
<proteinExistence type="inferred from homology"/>
<comment type="similarity">
    <text evidence="3 9">Belongs to the glycosyl hydrolase 47 family.</text>
</comment>
<feature type="compositionally biased region" description="Polar residues" evidence="10">
    <location>
        <begin position="43"/>
        <end position="54"/>
    </location>
</feature>
<evidence type="ECO:0000256" key="3">
    <source>
        <dbReference type="ARBA" id="ARBA00007658"/>
    </source>
</evidence>
<dbReference type="GO" id="GO:0004571">
    <property type="term" value="F:mannosyl-oligosaccharide 1,2-alpha-mannosidase activity"/>
    <property type="evidence" value="ECO:0007669"/>
    <property type="project" value="InterPro"/>
</dbReference>
<evidence type="ECO:0000256" key="4">
    <source>
        <dbReference type="ARBA" id="ARBA00022801"/>
    </source>
</evidence>
<dbReference type="VEuPathDB" id="FungiDB:Z518_05313"/>
<dbReference type="EMBL" id="KN847478">
    <property type="protein sequence ID" value="KIX04445.1"/>
    <property type="molecule type" value="Genomic_DNA"/>
</dbReference>
<feature type="region of interest" description="Disordered" evidence="10">
    <location>
        <begin position="43"/>
        <end position="80"/>
    </location>
</feature>
<dbReference type="EC" id="3.2.1.-" evidence="9"/>
<keyword evidence="5 8" id="KW-1015">Disulfide bond</keyword>
<evidence type="ECO:0000256" key="6">
    <source>
        <dbReference type="PIRSR" id="PIRSR601382-1"/>
    </source>
</evidence>
<dbReference type="InterPro" id="IPR036026">
    <property type="entry name" value="Seven-hairpin_glycosidases"/>
</dbReference>
<evidence type="ECO:0000256" key="2">
    <source>
        <dbReference type="ARBA" id="ARBA00004922"/>
    </source>
</evidence>
<keyword evidence="11" id="KW-0732">Signal</keyword>
<dbReference type="GO" id="GO:0005975">
    <property type="term" value="P:carbohydrate metabolic process"/>
    <property type="evidence" value="ECO:0007669"/>
    <property type="project" value="InterPro"/>
</dbReference>
<dbReference type="InterPro" id="IPR001382">
    <property type="entry name" value="Glyco_hydro_47"/>
</dbReference>
<feature type="active site" description="Proton donor" evidence="6">
    <location>
        <position position="455"/>
    </location>
</feature>
<protein>
    <recommendedName>
        <fullName evidence="9">alpha-1,2-Mannosidase</fullName>
        <ecNumber evidence="9">3.2.1.-</ecNumber>
    </recommendedName>
</protein>
<evidence type="ECO:0000256" key="9">
    <source>
        <dbReference type="RuleBase" id="RU361193"/>
    </source>
</evidence>
<dbReference type="Pfam" id="PF01532">
    <property type="entry name" value="Glyco_hydro_47"/>
    <property type="match status" value="1"/>
</dbReference>
<evidence type="ECO:0000256" key="10">
    <source>
        <dbReference type="SAM" id="MobiDB-lite"/>
    </source>
</evidence>
<evidence type="ECO:0000313" key="12">
    <source>
        <dbReference type="EMBL" id="KIX04445.1"/>
    </source>
</evidence>
<gene>
    <name evidence="12" type="ORF">Z518_05313</name>
</gene>